<dbReference type="GO" id="GO:0007030">
    <property type="term" value="P:Golgi organization"/>
    <property type="evidence" value="ECO:0007669"/>
    <property type="project" value="TreeGrafter"/>
</dbReference>
<evidence type="ECO:0000256" key="3">
    <source>
        <dbReference type="ARBA" id="ARBA00020984"/>
    </source>
</evidence>
<comment type="caution">
    <text evidence="9">The sequence shown here is derived from an EMBL/GenBank/DDBJ whole genome shotgun (WGS) entry which is preliminary data.</text>
</comment>
<evidence type="ECO:0000256" key="8">
    <source>
        <dbReference type="ARBA" id="ARBA00031345"/>
    </source>
</evidence>
<reference evidence="10" key="1">
    <citation type="journal article" date="2016" name="Nat. Commun.">
        <title>The Gonium pectorale genome demonstrates co-option of cell cycle regulation during the evolution of multicellularity.</title>
        <authorList>
            <person name="Hanschen E.R."/>
            <person name="Marriage T.N."/>
            <person name="Ferris P.J."/>
            <person name="Hamaji T."/>
            <person name="Toyoda A."/>
            <person name="Fujiyama A."/>
            <person name="Neme R."/>
            <person name="Noguchi H."/>
            <person name="Minakuchi Y."/>
            <person name="Suzuki M."/>
            <person name="Kawai-Toyooka H."/>
            <person name="Smith D.R."/>
            <person name="Sparks H."/>
            <person name="Anderson J."/>
            <person name="Bakaric R."/>
            <person name="Luria V."/>
            <person name="Karger A."/>
            <person name="Kirschner M.W."/>
            <person name="Durand P.M."/>
            <person name="Michod R.E."/>
            <person name="Nozaki H."/>
            <person name="Olson B.J."/>
        </authorList>
    </citation>
    <scope>NUCLEOTIDE SEQUENCE [LARGE SCALE GENOMIC DNA]</scope>
    <source>
        <strain evidence="10">NIES-2863</strain>
    </source>
</reference>
<protein>
    <recommendedName>
        <fullName evidence="3">Conserved oligomeric Golgi complex subunit 7</fullName>
    </recommendedName>
    <alternativeName>
        <fullName evidence="8">Component of oligomeric Golgi complex 7</fullName>
    </alternativeName>
</protein>
<organism evidence="9 10">
    <name type="scientific">Gonium pectorale</name>
    <name type="common">Green alga</name>
    <dbReference type="NCBI Taxonomy" id="33097"/>
    <lineage>
        <taxon>Eukaryota</taxon>
        <taxon>Viridiplantae</taxon>
        <taxon>Chlorophyta</taxon>
        <taxon>core chlorophytes</taxon>
        <taxon>Chlorophyceae</taxon>
        <taxon>CS clade</taxon>
        <taxon>Chlamydomonadales</taxon>
        <taxon>Volvocaceae</taxon>
        <taxon>Gonium</taxon>
    </lineage>
</organism>
<keyword evidence="6" id="KW-0333">Golgi apparatus</keyword>
<dbReference type="GO" id="GO:0000139">
    <property type="term" value="C:Golgi membrane"/>
    <property type="evidence" value="ECO:0007669"/>
    <property type="project" value="UniProtKB-SubCell"/>
</dbReference>
<sequence length="841" mass="86846">MTDVAEFAEQEFDPISWINQACSNRPAEEPLEKFLAELEMRLQLSAEDIEATLGDNSAQAMRRIPFAIQEIYRLQGDIQGMQDQVQVMAQSVQRDASDARSSVEHIAKLHLVKGNMESACNSLKEATELSGLFVKVEEVFAAGDLPKVAEILANMRRSLSLVGDVPEFRAGRQKLQSLEDRLQTQVEGSLGEALTKGGDDDNARKLCGLLLAVDRYGTIEGMYVTTKLAQVYALWEEHAASGAASDSTGAGAAAWLPAFLSRLLALLEAEAGWGGRVLPAHAAGLLGTLCLEVFTKISKAARERLAPVRAIGPLAGLARELAGFGRALAGLLGGVDPGRRREILELVYAPLEDKVTAYGELEANTLEVELRDALPPAPAAAGAAAPAGAVPDDAEAAVSRLSASIRPAFAALHAAVERCNALTGGSEVRALLRAVDSQLSGYLSSSAAAVAALGSRHKARAAAAGSGGAAAVEEGEDIANVLQLIKASSDMGRTYHAWDRSGALNAKRCADWLALAGWLRAKGGVGRELSGAVGRLEAALRTAVGAAVTRLQALASAATAASAGPTPFAASAVPAGGAAGGSGLLPESDPVALRLLSGRGERLNKLVQLGASLSDPRFMVLPSAVTQLDSFSATIQSTVFDVLLARVAVLLSPLPAMAEWRTEAGTAAGAASAPLPSFNTYPLPYVTAIGDHLMAMPQQLEVLMGDNVDEGAGGAPGAADGAAGGDSAAEWEELAAEWLDKAVSGAAGMYQEALLKIPLLTHQARDGGCQMATDVEYFINVMSALHVAPPAGLLTLQLLSGAGPDEFGPLAAGAAADGAADGPVLRALAAMRRLPLDASSA</sequence>
<proteinExistence type="inferred from homology"/>
<evidence type="ECO:0000256" key="1">
    <source>
        <dbReference type="ARBA" id="ARBA00004395"/>
    </source>
</evidence>
<dbReference type="InterPro" id="IPR019335">
    <property type="entry name" value="COG7"/>
</dbReference>
<evidence type="ECO:0000256" key="6">
    <source>
        <dbReference type="ARBA" id="ARBA00023034"/>
    </source>
</evidence>
<evidence type="ECO:0000313" key="10">
    <source>
        <dbReference type="Proteomes" id="UP000075714"/>
    </source>
</evidence>
<dbReference type="OrthoDB" id="245173at2759"/>
<dbReference type="GO" id="GO:0006886">
    <property type="term" value="P:intracellular protein transport"/>
    <property type="evidence" value="ECO:0007669"/>
    <property type="project" value="InterPro"/>
</dbReference>
<accession>A0A150GCT0</accession>
<dbReference type="PANTHER" id="PTHR21443">
    <property type="entry name" value="CONSERVED OLIGOMERIC GOLGI COMPLEX COMPONENT 7"/>
    <property type="match status" value="1"/>
</dbReference>
<keyword evidence="7" id="KW-0472">Membrane</keyword>
<dbReference type="GO" id="GO:0017119">
    <property type="term" value="C:Golgi transport complex"/>
    <property type="evidence" value="ECO:0007669"/>
    <property type="project" value="InterPro"/>
</dbReference>
<dbReference type="GO" id="GO:0006890">
    <property type="term" value="P:retrograde vesicle-mediated transport, Golgi to endoplasmic reticulum"/>
    <property type="evidence" value="ECO:0007669"/>
    <property type="project" value="TreeGrafter"/>
</dbReference>
<dbReference type="PANTHER" id="PTHR21443:SF0">
    <property type="entry name" value="CONSERVED OLIGOMERIC GOLGI COMPLEX SUBUNIT 7"/>
    <property type="match status" value="1"/>
</dbReference>
<gene>
    <name evidence="9" type="ORF">GPECTOR_34g801</name>
</gene>
<keyword evidence="5" id="KW-0653">Protein transport</keyword>
<dbReference type="AlphaFoldDB" id="A0A150GCT0"/>
<keyword evidence="10" id="KW-1185">Reference proteome</keyword>
<dbReference type="Pfam" id="PF10191">
    <property type="entry name" value="COG7"/>
    <property type="match status" value="1"/>
</dbReference>
<evidence type="ECO:0000256" key="2">
    <source>
        <dbReference type="ARBA" id="ARBA00005831"/>
    </source>
</evidence>
<dbReference type="Proteomes" id="UP000075714">
    <property type="component" value="Unassembled WGS sequence"/>
</dbReference>
<comment type="subcellular location">
    <subcellularLocation>
        <location evidence="1">Golgi apparatus membrane</location>
        <topology evidence="1">Peripheral membrane protein</topology>
    </subcellularLocation>
</comment>
<dbReference type="STRING" id="33097.A0A150GCT0"/>
<evidence type="ECO:0000313" key="9">
    <source>
        <dbReference type="EMBL" id="KXZ47642.1"/>
    </source>
</evidence>
<evidence type="ECO:0000256" key="4">
    <source>
        <dbReference type="ARBA" id="ARBA00022448"/>
    </source>
</evidence>
<evidence type="ECO:0000256" key="5">
    <source>
        <dbReference type="ARBA" id="ARBA00022927"/>
    </source>
</evidence>
<keyword evidence="4" id="KW-0813">Transport</keyword>
<evidence type="ECO:0000256" key="7">
    <source>
        <dbReference type="ARBA" id="ARBA00023136"/>
    </source>
</evidence>
<dbReference type="EMBL" id="LSYV01000035">
    <property type="protein sequence ID" value="KXZ47642.1"/>
    <property type="molecule type" value="Genomic_DNA"/>
</dbReference>
<comment type="similarity">
    <text evidence="2">Belongs to the COG7 family.</text>
</comment>
<name>A0A150GCT0_GONPE</name>